<name>A0A5C8KDN7_9BACT</name>
<dbReference type="Pfam" id="PF01497">
    <property type="entry name" value="Peripla_BP_2"/>
    <property type="match status" value="1"/>
</dbReference>
<dbReference type="PANTHER" id="PTHR30535">
    <property type="entry name" value="VITAMIN B12-BINDING PROTEIN"/>
    <property type="match status" value="1"/>
</dbReference>
<comment type="caution">
    <text evidence="2">The sequence shown here is derived from an EMBL/GenBank/DDBJ whole genome shotgun (WGS) entry which is preliminary data.</text>
</comment>
<dbReference type="OrthoDB" id="9797736at2"/>
<evidence type="ECO:0000313" key="3">
    <source>
        <dbReference type="Proteomes" id="UP000321926"/>
    </source>
</evidence>
<dbReference type="InterPro" id="IPR050902">
    <property type="entry name" value="ABC_Transporter_SBP"/>
</dbReference>
<dbReference type="PROSITE" id="PS50983">
    <property type="entry name" value="FE_B12_PBP"/>
    <property type="match status" value="1"/>
</dbReference>
<dbReference type="EMBL" id="VRTY01000012">
    <property type="protein sequence ID" value="TXK50499.1"/>
    <property type="molecule type" value="Genomic_DNA"/>
</dbReference>
<dbReference type="PROSITE" id="PS51257">
    <property type="entry name" value="PROKAR_LIPOPROTEIN"/>
    <property type="match status" value="1"/>
</dbReference>
<accession>A0A5C8KDN7</accession>
<sequence>MKTTTLATIKKITQRKHNLSLLTMLPFVLFWMSCTKGTSEQATAENTVVFQEPAGTSSVKIVTVGGTITETVCALGLCDNIVATDLTSSYPEHMRQLPSLGYRNSIKAEGIISTGAELVLVEAGYLDKVVEEQLAAANIKTYLFENKWSKAGSAELITALGKLLQQEGKATELVQELEQDFAEVNTLLQRAKTKPKVLFVYARGQGTLNIGGRKTFADAMLQLAGAQLAVPEIEDYKPLTAEAMIAANPDYLLFFDTGLQSLGGAGGVAAIPGIKETAAGKKNQVISMDGLYLSGFGPRLGKAVKELAWQLHPELHTPDNLHQNALTHN</sequence>
<gene>
    <name evidence="2" type="ORF">FVR03_04770</name>
</gene>
<organism evidence="2 3">
    <name type="scientific">Pontibacter qinzhouensis</name>
    <dbReference type="NCBI Taxonomy" id="2603253"/>
    <lineage>
        <taxon>Bacteria</taxon>
        <taxon>Pseudomonadati</taxon>
        <taxon>Bacteroidota</taxon>
        <taxon>Cytophagia</taxon>
        <taxon>Cytophagales</taxon>
        <taxon>Hymenobacteraceae</taxon>
        <taxon>Pontibacter</taxon>
    </lineage>
</organism>
<evidence type="ECO:0000259" key="1">
    <source>
        <dbReference type="PROSITE" id="PS50983"/>
    </source>
</evidence>
<dbReference type="Proteomes" id="UP000321926">
    <property type="component" value="Unassembled WGS sequence"/>
</dbReference>
<keyword evidence="3" id="KW-1185">Reference proteome</keyword>
<dbReference type="InterPro" id="IPR002491">
    <property type="entry name" value="ABC_transptr_periplasmic_BD"/>
</dbReference>
<evidence type="ECO:0000313" key="2">
    <source>
        <dbReference type="EMBL" id="TXK50499.1"/>
    </source>
</evidence>
<dbReference type="AlphaFoldDB" id="A0A5C8KDN7"/>
<protein>
    <submittedName>
        <fullName evidence="2">ABC transporter substrate-binding protein</fullName>
    </submittedName>
</protein>
<dbReference type="SUPFAM" id="SSF53807">
    <property type="entry name" value="Helical backbone' metal receptor"/>
    <property type="match status" value="1"/>
</dbReference>
<dbReference type="PANTHER" id="PTHR30535:SF4">
    <property type="entry name" value="HEMIN-BINDING PERIPLASMIC PROTEIN HMUT"/>
    <property type="match status" value="1"/>
</dbReference>
<reference evidence="2 3" key="1">
    <citation type="submission" date="2019-08" db="EMBL/GenBank/DDBJ databases">
        <authorList>
            <person name="Shi S."/>
        </authorList>
    </citation>
    <scope>NUCLEOTIDE SEQUENCE [LARGE SCALE GENOMIC DNA]</scope>
    <source>
        <strain evidence="2 3">GY10130</strain>
    </source>
</reference>
<feature type="domain" description="Fe/B12 periplasmic-binding" evidence="1">
    <location>
        <begin position="60"/>
        <end position="315"/>
    </location>
</feature>
<dbReference type="Gene3D" id="3.40.50.1980">
    <property type="entry name" value="Nitrogenase molybdenum iron protein domain"/>
    <property type="match status" value="2"/>
</dbReference>
<proteinExistence type="predicted"/>